<dbReference type="GO" id="GO:0005524">
    <property type="term" value="F:ATP binding"/>
    <property type="evidence" value="ECO:0007669"/>
    <property type="project" value="UniProtKB-KW"/>
</dbReference>
<dbReference type="GO" id="GO:0016581">
    <property type="term" value="C:NuRD complex"/>
    <property type="evidence" value="ECO:0007669"/>
    <property type="project" value="TreeGrafter"/>
</dbReference>
<dbReference type="PROSITE" id="PS00690">
    <property type="entry name" value="DEAH_ATP_HELICASE"/>
    <property type="match status" value="1"/>
</dbReference>
<dbReference type="InterPro" id="IPR001650">
    <property type="entry name" value="Helicase_C-like"/>
</dbReference>
<feature type="region of interest" description="Disordered" evidence="17">
    <location>
        <begin position="913"/>
        <end position="976"/>
    </location>
</feature>
<dbReference type="InterPro" id="IPR000953">
    <property type="entry name" value="Chromo/chromo_shadow_dom"/>
</dbReference>
<keyword evidence="4" id="KW-0479">Metal-binding</keyword>
<dbReference type="InterPro" id="IPR023780">
    <property type="entry name" value="Chromo_domain"/>
</dbReference>
<evidence type="ECO:0000256" key="1">
    <source>
        <dbReference type="ARBA" id="ARBA00004123"/>
    </source>
</evidence>
<dbReference type="SUPFAM" id="SSF52540">
    <property type="entry name" value="P-loop containing nucleoside triphosphate hydrolases"/>
    <property type="match status" value="2"/>
</dbReference>
<feature type="region of interest" description="Disordered" evidence="17">
    <location>
        <begin position="777"/>
        <end position="813"/>
    </location>
</feature>
<dbReference type="SMART" id="SM00249">
    <property type="entry name" value="PHD"/>
    <property type="match status" value="1"/>
</dbReference>
<evidence type="ECO:0000256" key="10">
    <source>
        <dbReference type="ARBA" id="ARBA00022840"/>
    </source>
</evidence>
<comment type="similarity">
    <text evidence="2">Belongs to the SNF2/RAD54 helicase family.</text>
</comment>
<dbReference type="Pfam" id="PF00176">
    <property type="entry name" value="SNF2-rel_dom"/>
    <property type="match status" value="1"/>
</dbReference>
<keyword evidence="23" id="KW-1185">Reference proteome</keyword>
<evidence type="ECO:0000256" key="2">
    <source>
        <dbReference type="ARBA" id="ARBA00007025"/>
    </source>
</evidence>
<evidence type="ECO:0000256" key="17">
    <source>
        <dbReference type="SAM" id="MobiDB-lite"/>
    </source>
</evidence>
<dbReference type="GO" id="GO:0003682">
    <property type="term" value="F:chromatin binding"/>
    <property type="evidence" value="ECO:0007669"/>
    <property type="project" value="TreeGrafter"/>
</dbReference>
<dbReference type="PROSITE" id="PS51192">
    <property type="entry name" value="HELICASE_ATP_BIND_1"/>
    <property type="match status" value="1"/>
</dbReference>
<evidence type="ECO:0000256" key="4">
    <source>
        <dbReference type="ARBA" id="ARBA00022723"/>
    </source>
</evidence>
<comment type="caution">
    <text evidence="22">The sequence shown here is derived from an EMBL/GenBank/DDBJ whole genome shotgun (WGS) entry which is preliminary data.</text>
</comment>
<dbReference type="Pfam" id="PF00385">
    <property type="entry name" value="Chromo"/>
    <property type="match status" value="1"/>
</dbReference>
<dbReference type="Pfam" id="PF06461">
    <property type="entry name" value="CHDII_SANT-like"/>
    <property type="match status" value="1"/>
</dbReference>
<dbReference type="PROSITE" id="PS50013">
    <property type="entry name" value="CHROMO_2"/>
    <property type="match status" value="2"/>
</dbReference>
<evidence type="ECO:0000256" key="9">
    <source>
        <dbReference type="ARBA" id="ARBA00022833"/>
    </source>
</evidence>
<dbReference type="SUPFAM" id="SSF54160">
    <property type="entry name" value="Chromo domain-like"/>
    <property type="match status" value="2"/>
</dbReference>
<feature type="compositionally biased region" description="Basic and acidic residues" evidence="17">
    <location>
        <begin position="1143"/>
        <end position="1157"/>
    </location>
</feature>
<evidence type="ECO:0000259" key="18">
    <source>
        <dbReference type="PROSITE" id="PS50013"/>
    </source>
</evidence>
<dbReference type="SMART" id="SM01146">
    <property type="entry name" value="DUF1086"/>
    <property type="match status" value="1"/>
</dbReference>
<dbReference type="FunFam" id="2.40.50.40:FF:000003">
    <property type="entry name" value="chromodomain-helicase-DNA-binding protein 3 isoform X1"/>
    <property type="match status" value="1"/>
</dbReference>
<keyword evidence="9" id="KW-0862">Zinc</keyword>
<dbReference type="Pfam" id="PF00271">
    <property type="entry name" value="Helicase_C"/>
    <property type="match status" value="1"/>
</dbReference>
<dbReference type="Proteomes" id="UP000237246">
    <property type="component" value="Unassembled WGS sequence"/>
</dbReference>
<dbReference type="PROSITE" id="PS51194">
    <property type="entry name" value="HELICASE_CTER"/>
    <property type="match status" value="1"/>
</dbReference>
<feature type="non-terminal residue" evidence="22">
    <location>
        <position position="1"/>
    </location>
</feature>
<dbReference type="SMART" id="SM00298">
    <property type="entry name" value="CHROMO"/>
    <property type="match status" value="2"/>
</dbReference>
<dbReference type="InterPro" id="IPR049730">
    <property type="entry name" value="SNF2/RAD54-like_C"/>
</dbReference>
<keyword evidence="12" id="KW-0238">DNA-binding</keyword>
<dbReference type="InterPro" id="IPR000330">
    <property type="entry name" value="SNF2_N"/>
</dbReference>
<keyword evidence="6" id="KW-0547">Nucleotide-binding</keyword>
<dbReference type="InterPro" id="IPR009462">
    <property type="entry name" value="CHD_II_SANT-like"/>
</dbReference>
<dbReference type="InterPro" id="IPR027417">
    <property type="entry name" value="P-loop_NTPase"/>
</dbReference>
<evidence type="ECO:0000256" key="6">
    <source>
        <dbReference type="ARBA" id="ARBA00022741"/>
    </source>
</evidence>
<dbReference type="InterPro" id="IPR011011">
    <property type="entry name" value="Znf_FYVE_PHD"/>
</dbReference>
<sequence>NPKIPMSKMMTVLGAKWREFSANNPFKGSSAAAAAAAVAAAVETVTVAPQLPASPQQPALPPVIRKAKTKEGKVEEGDGYETDHQDYCEVCQQGGEIILCDTCPRAYHLVCLDPELEKAPEGKWSCPHCCPPLKGKVQRILHWAWKEPPAPLPSALPAPDAELALPLPKVLEGIPEREFFVKWAGLSYWHCSWVKELQLELYHTVMYRNYQRKNDMDEPPAFDYGSGDEDSQREKRKNKDPHYAKMEERFYRYGIKPEWMMIHRILNHSFDKKGDIHYLIKWKDLPYDQCTWEIDEIDIPYYENLKLLYWNHRFSWAQGTDTILADEMGLGKTVQTIVFLYSLYKEGHSKGPYLVSAPLSTIINWEREFEMWAPDFYVVTYTGDKESRSVIRENEFSFEDNAIRSGKKVFRMKKEAQIKFHVLLTSYELITIDQAVLGSIEWACLVVDEAHRLKNNQSKFFRVLNSYKIDYKLLLTGTPLQNNLEELFHLLNFLTPERFNNLEGFLEEFADISKEDQIKKLHDLLGPHMLRRLKADVFKNMPAKTELIVRVELSQMQKKYYKFILTRNFEALNSKGGGNQVSLLNIMMDLKKCCNHPYLFPVAAVMTKMLDLLEDFLEYEGYKYERIDGGITGGLRQEAIDRFNAPGAQQFCFLLSTRAGGLGINLATADTVIIYDSDWNPHNDIQAFSRAHRIGQNKKVMIYRFVTRASVEERITQVAKRKMMLTHLVVRPGLGSKSGSMTKQELDDILKFGTEELFKDDVEGMVSQGQRLTMPDAVTPFSDTLSTKGGAVTPGMKKKHGGTPPGDNKDVDDSSVIHYDDAAISKLLDRNQDATDDTELQNMNEYLSSFKVAQYVVREEDGVEEVEREIIKQEENVDPDYWEKLLRHHYEQQQEDLARNLGKGKRIRKQVNYNDASQEDQEWQDELSDNQSEYSIGSEDEDEDFEERPEGQSCVTVGGRRQSRRQLKSDRDKPLPPLLARVGGNIEVLGFNARQRKAFLNAIMRWGMPPQDAFNSHWLVRDLRGKSEKEFRAYVSLFMRHLCEPGADGAETFADGVPREGLSRQHVLTRIGVMSLVRKKVQEFEHVNGKYSTPDMILEGPESKKCSEMVSSDPNTPVPASPAHTHAGPLALAEKADPALGFQEEKDQVEQKSRRASDSQVPGSTEKVESDEYQENCESKEKLKEEKREESEKAEPSPEPLGKAQGA</sequence>
<dbReference type="OrthoDB" id="5857104at2759"/>
<dbReference type="SMART" id="SM00487">
    <property type="entry name" value="DEXDc"/>
    <property type="match status" value="1"/>
</dbReference>
<dbReference type="InterPro" id="IPR019787">
    <property type="entry name" value="Znf_PHD-finger"/>
</dbReference>
<dbReference type="Gene3D" id="2.40.50.40">
    <property type="match status" value="2"/>
</dbReference>
<gene>
    <name evidence="22" type="ORF">CIB84_005869</name>
</gene>
<evidence type="ECO:0000313" key="22">
    <source>
        <dbReference type="EMBL" id="POI30381.1"/>
    </source>
</evidence>
<evidence type="ECO:0000256" key="13">
    <source>
        <dbReference type="ARBA" id="ARBA00023163"/>
    </source>
</evidence>
<dbReference type="InterPro" id="IPR001965">
    <property type="entry name" value="Znf_PHD"/>
</dbReference>
<feature type="compositionally biased region" description="Acidic residues" evidence="17">
    <location>
        <begin position="917"/>
        <end position="928"/>
    </location>
</feature>
<dbReference type="InterPro" id="IPR038718">
    <property type="entry name" value="SNF2-like_sf"/>
</dbReference>
<dbReference type="InterPro" id="IPR002464">
    <property type="entry name" value="DNA/RNA_helicase_DEAH_CS"/>
</dbReference>
<evidence type="ECO:0000256" key="5">
    <source>
        <dbReference type="ARBA" id="ARBA00022737"/>
    </source>
</evidence>
<keyword evidence="14" id="KW-0539">Nucleus</keyword>
<dbReference type="FunFam" id="3.30.40.10:FF:000001">
    <property type="entry name" value="chromodomain-helicase-DNA-binding protein 3 isoform X1"/>
    <property type="match status" value="1"/>
</dbReference>
<dbReference type="GO" id="GO:0003677">
    <property type="term" value="F:DNA binding"/>
    <property type="evidence" value="ECO:0007669"/>
    <property type="project" value="UniProtKB-KW"/>
</dbReference>
<evidence type="ECO:0000259" key="21">
    <source>
        <dbReference type="PROSITE" id="PS51194"/>
    </source>
</evidence>
<keyword evidence="7 16" id="KW-0863">Zinc-finger</keyword>
<dbReference type="Gene3D" id="3.40.50.10810">
    <property type="entry name" value="Tandem AAA-ATPase domain"/>
    <property type="match status" value="1"/>
</dbReference>
<dbReference type="CDD" id="cd18662">
    <property type="entry name" value="CD2_tandem_CHD3-4_like"/>
    <property type="match status" value="1"/>
</dbReference>
<dbReference type="InterPro" id="IPR016197">
    <property type="entry name" value="Chromo-like_dom_sf"/>
</dbReference>
<dbReference type="AlphaFoldDB" id="A0A2P4T1Y9"/>
<evidence type="ECO:0000256" key="7">
    <source>
        <dbReference type="ARBA" id="ARBA00022771"/>
    </source>
</evidence>
<dbReference type="Gene3D" id="3.30.40.10">
    <property type="entry name" value="Zinc/RING finger domain, C3HC4 (zinc finger)"/>
    <property type="match status" value="1"/>
</dbReference>
<keyword evidence="11" id="KW-0805">Transcription regulation</keyword>
<evidence type="ECO:0000256" key="3">
    <source>
        <dbReference type="ARBA" id="ARBA00022553"/>
    </source>
</evidence>
<evidence type="ECO:0000256" key="16">
    <source>
        <dbReference type="PROSITE-ProRule" id="PRU00146"/>
    </source>
</evidence>
<dbReference type="FunFam" id="3.40.50.10810:FF:000001">
    <property type="entry name" value="chromodomain-helicase-DNA-binding protein 3 isoform X1"/>
    <property type="match status" value="1"/>
</dbReference>
<evidence type="ECO:0000256" key="12">
    <source>
        <dbReference type="ARBA" id="ARBA00023125"/>
    </source>
</evidence>
<dbReference type="EMBL" id="PPHD01012070">
    <property type="protein sequence ID" value="POI30381.1"/>
    <property type="molecule type" value="Genomic_DNA"/>
</dbReference>
<dbReference type="GO" id="GO:0008270">
    <property type="term" value="F:zinc ion binding"/>
    <property type="evidence" value="ECO:0007669"/>
    <property type="project" value="UniProtKB-KW"/>
</dbReference>
<protein>
    <submittedName>
        <fullName evidence="22">Uncharacterized protein</fullName>
    </submittedName>
</protein>
<keyword evidence="8" id="KW-0378">Hydrolase</keyword>
<dbReference type="SMART" id="SM01147">
    <property type="entry name" value="DUF1087"/>
    <property type="match status" value="1"/>
</dbReference>
<dbReference type="Pfam" id="PF08073">
    <property type="entry name" value="CHDNT"/>
    <property type="match status" value="1"/>
</dbReference>
<dbReference type="PANTHER" id="PTHR45623:SF6">
    <property type="entry name" value="CHROMODOMAIN-HELICASE-DNA-BINDING PROTEIN 5"/>
    <property type="match status" value="1"/>
</dbReference>
<dbReference type="CDD" id="cd15531">
    <property type="entry name" value="PHD1_CHD_II"/>
    <property type="match status" value="1"/>
</dbReference>
<keyword evidence="5" id="KW-0677">Repeat</keyword>
<keyword evidence="10" id="KW-0067">ATP-binding</keyword>
<name>A0A2P4T1Y9_BAMTH</name>
<dbReference type="SMART" id="SM00490">
    <property type="entry name" value="HELICc"/>
    <property type="match status" value="1"/>
</dbReference>
<dbReference type="CDD" id="cd18793">
    <property type="entry name" value="SF2_C_SNF"/>
    <property type="match status" value="1"/>
</dbReference>
<dbReference type="InterPro" id="IPR012958">
    <property type="entry name" value="CHD_N"/>
</dbReference>
<feature type="domain" description="Chromo" evidence="18">
    <location>
        <begin position="260"/>
        <end position="293"/>
    </location>
</feature>
<dbReference type="Pfam" id="PF06465">
    <property type="entry name" value="DUF1087"/>
    <property type="match status" value="1"/>
</dbReference>
<feature type="domain" description="PHD-type" evidence="19">
    <location>
        <begin position="85"/>
        <end position="132"/>
    </location>
</feature>
<dbReference type="GO" id="GO:0042393">
    <property type="term" value="F:histone binding"/>
    <property type="evidence" value="ECO:0007669"/>
    <property type="project" value="TreeGrafter"/>
</dbReference>
<dbReference type="PANTHER" id="PTHR45623">
    <property type="entry name" value="CHROMODOMAIN-HELICASE-DNA-BINDING PROTEIN 3-RELATED-RELATED"/>
    <property type="match status" value="1"/>
</dbReference>
<evidence type="ECO:0000313" key="23">
    <source>
        <dbReference type="Proteomes" id="UP000237246"/>
    </source>
</evidence>
<dbReference type="CDD" id="cd18667">
    <property type="entry name" value="CD1_tandem_CHD3-4_like"/>
    <property type="match status" value="1"/>
</dbReference>
<keyword evidence="3" id="KW-0597">Phosphoprotein</keyword>
<dbReference type="InterPro" id="IPR009463">
    <property type="entry name" value="DUF1087"/>
</dbReference>
<dbReference type="InterPro" id="IPR019786">
    <property type="entry name" value="Zinc_finger_PHD-type_CS"/>
</dbReference>
<dbReference type="InterPro" id="IPR013083">
    <property type="entry name" value="Znf_RING/FYVE/PHD"/>
</dbReference>
<evidence type="ECO:0000256" key="15">
    <source>
        <dbReference type="ARBA" id="ARBA00049360"/>
    </source>
</evidence>
<dbReference type="InterPro" id="IPR014001">
    <property type="entry name" value="Helicase_ATP-bd"/>
</dbReference>
<feature type="region of interest" description="Disordered" evidence="17">
    <location>
        <begin position="1142"/>
        <end position="1207"/>
    </location>
</feature>
<dbReference type="Pfam" id="PF00628">
    <property type="entry name" value="PHD"/>
    <property type="match status" value="1"/>
</dbReference>
<keyword evidence="13" id="KW-0804">Transcription</keyword>
<feature type="compositionally biased region" description="Basic and acidic residues" evidence="17">
    <location>
        <begin position="1177"/>
        <end position="1196"/>
    </location>
</feature>
<accession>A0A2P4T1Y9</accession>
<feature type="region of interest" description="Disordered" evidence="17">
    <location>
        <begin position="1092"/>
        <end position="1125"/>
    </location>
</feature>
<evidence type="ECO:0000256" key="14">
    <source>
        <dbReference type="ARBA" id="ARBA00023242"/>
    </source>
</evidence>
<feature type="domain" description="Helicase C-terminal" evidence="21">
    <location>
        <begin position="585"/>
        <end position="750"/>
    </location>
</feature>
<evidence type="ECO:0000259" key="19">
    <source>
        <dbReference type="PROSITE" id="PS50016"/>
    </source>
</evidence>
<feature type="compositionally biased region" description="Acidic residues" evidence="17">
    <location>
        <begin position="938"/>
        <end position="947"/>
    </location>
</feature>
<feature type="domain" description="Helicase ATP-binding" evidence="20">
    <location>
        <begin position="313"/>
        <end position="497"/>
    </location>
</feature>
<dbReference type="GO" id="GO:0016887">
    <property type="term" value="F:ATP hydrolysis activity"/>
    <property type="evidence" value="ECO:0007669"/>
    <property type="project" value="TreeGrafter"/>
</dbReference>
<dbReference type="PROSITE" id="PS50016">
    <property type="entry name" value="ZF_PHD_2"/>
    <property type="match status" value="1"/>
</dbReference>
<dbReference type="Gene3D" id="3.40.50.300">
    <property type="entry name" value="P-loop containing nucleotide triphosphate hydrolases"/>
    <property type="match status" value="2"/>
</dbReference>
<evidence type="ECO:0000256" key="8">
    <source>
        <dbReference type="ARBA" id="ARBA00022801"/>
    </source>
</evidence>
<proteinExistence type="inferred from homology"/>
<dbReference type="SUPFAM" id="SSF57903">
    <property type="entry name" value="FYVE/PHD zinc finger"/>
    <property type="match status" value="1"/>
</dbReference>
<feature type="domain" description="Chromo" evidence="18">
    <location>
        <begin position="165"/>
        <end position="222"/>
    </location>
</feature>
<dbReference type="PROSITE" id="PS01359">
    <property type="entry name" value="ZF_PHD_1"/>
    <property type="match status" value="1"/>
</dbReference>
<comment type="catalytic activity">
    <reaction evidence="15">
        <text>ATP + H2O = ADP + phosphate + H(+)</text>
        <dbReference type="Rhea" id="RHEA:13065"/>
        <dbReference type="ChEBI" id="CHEBI:15377"/>
        <dbReference type="ChEBI" id="CHEBI:15378"/>
        <dbReference type="ChEBI" id="CHEBI:30616"/>
        <dbReference type="ChEBI" id="CHEBI:43474"/>
        <dbReference type="ChEBI" id="CHEBI:456216"/>
    </reaction>
</comment>
<reference evidence="22 23" key="1">
    <citation type="submission" date="2018-01" db="EMBL/GenBank/DDBJ databases">
        <title>Comparison of the Chinese Bamboo Partridge and Red Junglefowl genome sequences highlights the importance of demography in genome evolution.</title>
        <authorList>
            <person name="Tiley G.P."/>
            <person name="Kimball R.T."/>
            <person name="Braun E.L."/>
            <person name="Burleigh J.G."/>
        </authorList>
    </citation>
    <scope>NUCLEOTIDE SEQUENCE [LARGE SCALE GENOMIC DNA]</scope>
    <source>
        <strain evidence="22">RTK389</strain>
        <tissue evidence="22">Blood</tissue>
    </source>
</reference>
<evidence type="ECO:0000259" key="20">
    <source>
        <dbReference type="PROSITE" id="PS51192"/>
    </source>
</evidence>
<dbReference type="GO" id="GO:0140658">
    <property type="term" value="F:ATP-dependent chromatin remodeler activity"/>
    <property type="evidence" value="ECO:0007669"/>
    <property type="project" value="TreeGrafter"/>
</dbReference>
<feature type="region of interest" description="Disordered" evidence="17">
    <location>
        <begin position="218"/>
        <end position="239"/>
    </location>
</feature>
<comment type="subcellular location">
    <subcellularLocation>
        <location evidence="1">Nucleus</location>
    </subcellularLocation>
</comment>
<organism evidence="22 23">
    <name type="scientific">Bambusicola thoracicus</name>
    <name type="common">Chinese bamboo-partridge</name>
    <name type="synonym">Perdix thoracica</name>
    <dbReference type="NCBI Taxonomy" id="9083"/>
    <lineage>
        <taxon>Eukaryota</taxon>
        <taxon>Metazoa</taxon>
        <taxon>Chordata</taxon>
        <taxon>Craniata</taxon>
        <taxon>Vertebrata</taxon>
        <taxon>Euteleostomi</taxon>
        <taxon>Archelosauria</taxon>
        <taxon>Archosauria</taxon>
        <taxon>Dinosauria</taxon>
        <taxon>Saurischia</taxon>
        <taxon>Theropoda</taxon>
        <taxon>Coelurosauria</taxon>
        <taxon>Aves</taxon>
        <taxon>Neognathae</taxon>
        <taxon>Galloanserae</taxon>
        <taxon>Galliformes</taxon>
        <taxon>Phasianidae</taxon>
        <taxon>Perdicinae</taxon>
        <taxon>Bambusicola</taxon>
    </lineage>
</organism>
<evidence type="ECO:0000256" key="11">
    <source>
        <dbReference type="ARBA" id="ARBA00023015"/>
    </source>
</evidence>